<feature type="region of interest" description="Disordered" evidence="2">
    <location>
        <begin position="29"/>
        <end position="71"/>
    </location>
</feature>
<feature type="region of interest" description="Disordered" evidence="2">
    <location>
        <begin position="564"/>
        <end position="630"/>
    </location>
</feature>
<feature type="region of interest" description="Disordered" evidence="2">
    <location>
        <begin position="350"/>
        <end position="394"/>
    </location>
</feature>
<feature type="compositionally biased region" description="Polar residues" evidence="2">
    <location>
        <begin position="700"/>
        <end position="709"/>
    </location>
</feature>
<feature type="region of interest" description="Disordered" evidence="2">
    <location>
        <begin position="124"/>
        <end position="156"/>
    </location>
</feature>
<feature type="region of interest" description="Disordered" evidence="2">
    <location>
        <begin position="700"/>
        <end position="720"/>
    </location>
</feature>
<evidence type="ECO:0000313" key="4">
    <source>
        <dbReference type="Proteomes" id="UP001158576"/>
    </source>
</evidence>
<dbReference type="InterPro" id="IPR026708">
    <property type="entry name" value="CSPP1"/>
</dbReference>
<feature type="coiled-coil region" evidence="1">
    <location>
        <begin position="668"/>
        <end position="695"/>
    </location>
</feature>
<dbReference type="PANTHER" id="PTHR21616">
    <property type="entry name" value="CENTROSOME SPINDLE POLE ASSOCIATED PROTEIN"/>
    <property type="match status" value="1"/>
</dbReference>
<feature type="compositionally biased region" description="Polar residues" evidence="2">
    <location>
        <begin position="38"/>
        <end position="47"/>
    </location>
</feature>
<dbReference type="PANTHER" id="PTHR21616:SF2">
    <property type="entry name" value="CENTROSOME AND SPINDLE POLE-ASSOCIATED PROTEIN 1"/>
    <property type="match status" value="1"/>
</dbReference>
<protein>
    <submittedName>
        <fullName evidence="3">Oidioi.mRNA.OKI2018_I69.XSR.g13890.t3.cds</fullName>
    </submittedName>
</protein>
<accession>A0ABN7SC01</accession>
<sequence>MMQLEKPATESDLANAQVQFDEWLQKQKTSLSEEKSRLQAQKENQNPMKAPKEDSALELTGKTQPLRRSYSKDTEPLIFKMGEENLYRKRLISKDARIAKTGINLPQKGYNPFDTDLTREAAHRRRLPREAPSSSGGDLFAHRPTTAEVKDKQRRAYKAALDAQMASRRRGAIASVRSHKTEMPMANPPTKHESIIHHPSFETLVNNPELNQTPRPTSQLAKQAQKSAAIQTPDIDDYEDVKVPTPRNIRQKSFDRAPPPQFVQQPAPQVHIVHAPPAQQPANPPVQQIYHQPPPPSHSIDDSRLQAALEQATMNLQSTSAALTRTGGIAPANFAQYPTTTVQYSSLPTYQEPENQVNTPRRVQIDHTPRVSQNEPQQYRTRGDGSNPNKQSASDYAKMLREQIQQRQREKQRIKNEENAYNAKKEVEMRYYDPFGRGGAGAPVRGKDGQVMTDLRQMQFINKQLENNVDLTYELKDVEQRNTPAPPSRIEQLDYDREEALGKGARVKSDIFGEPQKKDYNYMAYLEDEIRKKEELKRKKKEQEELEAQKEEQRIMKEIEKLNRQAEEEKRREELAKAQKEQQKMASIQRQAPKLRRSDEVQRRTQFKTTPRQPQREYRSRGRQSTTLSDISWDQRSEMNLYLDQPAPSRQSRHPYHTNHAAINTKALEEIDRMKEALQQELMHVQYKVEQKNLENKYSQDPVYNSSYPKPQFSAPPRHNLSARNRSIMAPPTDEQIRQNTQEYINRTTATDDLTEKDLLDIKNDDQIGDGAKLDDNPDPTFLTAVPTEKSIDIQRSTKVEFAPSPESSQTELDTAGLAERNAAREVSKISSLHSRSSQKLIHTDSSEAVLENRKVSTIQTGLKGAKRPGEERKVSRKIHALLELQAEAEPSLRHAPRYSQKVAERHRLIKLILEVEKSLEAPEDSSDRLQIVSNSHLD</sequence>
<feature type="coiled-coil region" evidence="1">
    <location>
        <begin position="397"/>
        <end position="427"/>
    </location>
</feature>
<feature type="compositionally biased region" description="Basic and acidic residues" evidence="2">
    <location>
        <begin position="564"/>
        <end position="583"/>
    </location>
</feature>
<feature type="compositionally biased region" description="Polar residues" evidence="2">
    <location>
        <begin position="350"/>
        <end position="361"/>
    </location>
</feature>
<organism evidence="3 4">
    <name type="scientific">Oikopleura dioica</name>
    <name type="common">Tunicate</name>
    <dbReference type="NCBI Taxonomy" id="34765"/>
    <lineage>
        <taxon>Eukaryota</taxon>
        <taxon>Metazoa</taxon>
        <taxon>Chordata</taxon>
        <taxon>Tunicata</taxon>
        <taxon>Appendicularia</taxon>
        <taxon>Copelata</taxon>
        <taxon>Oikopleuridae</taxon>
        <taxon>Oikopleura</taxon>
    </lineage>
</organism>
<dbReference type="EMBL" id="OU015569">
    <property type="protein sequence ID" value="CAG5094820.1"/>
    <property type="molecule type" value="Genomic_DNA"/>
</dbReference>
<gene>
    <name evidence="3" type="ORF">OKIOD_LOCUS5448</name>
</gene>
<evidence type="ECO:0000256" key="2">
    <source>
        <dbReference type="SAM" id="MobiDB-lite"/>
    </source>
</evidence>
<name>A0ABN7SC01_OIKDI</name>
<proteinExistence type="predicted"/>
<dbReference type="Proteomes" id="UP001158576">
    <property type="component" value="Chromosome XSR"/>
</dbReference>
<evidence type="ECO:0000256" key="1">
    <source>
        <dbReference type="SAM" id="Coils"/>
    </source>
</evidence>
<keyword evidence="1" id="KW-0175">Coiled coil</keyword>
<keyword evidence="4" id="KW-1185">Reference proteome</keyword>
<feature type="compositionally biased region" description="Polar residues" evidence="2">
    <location>
        <begin position="370"/>
        <end position="394"/>
    </location>
</feature>
<evidence type="ECO:0000313" key="3">
    <source>
        <dbReference type="EMBL" id="CAG5094820.1"/>
    </source>
</evidence>
<reference evidence="3 4" key="1">
    <citation type="submission" date="2021-04" db="EMBL/GenBank/DDBJ databases">
        <authorList>
            <person name="Bliznina A."/>
        </authorList>
    </citation>
    <scope>NUCLEOTIDE SEQUENCE [LARGE SCALE GENOMIC DNA]</scope>
</reference>